<keyword evidence="2" id="KW-0812">Transmembrane</keyword>
<keyword evidence="4" id="KW-1185">Reference proteome</keyword>
<dbReference type="GeneID" id="93923311"/>
<dbReference type="RefSeq" id="WP_004205711.1">
    <property type="nucleotide sequence ID" value="NZ_CP029490.1"/>
</dbReference>
<keyword evidence="2" id="KW-1133">Transmembrane helix</keyword>
<feature type="transmembrane region" description="Helical" evidence="2">
    <location>
        <begin position="287"/>
        <end position="308"/>
    </location>
</feature>
<evidence type="ECO:0000256" key="1">
    <source>
        <dbReference type="SAM" id="MobiDB-lite"/>
    </source>
</evidence>
<sequence length="444" mass="49368">MVSVTQRIREVRQPRGGYLPAKDFSKIELDDGVNLYSQENVHPSLIGLSVDYLSRFMNGSPKERAFTISLRGAEIIGEGNVARELLASIAALDDRSIVSTIKLVGYDVVFRAGPQGYKPIEEIEPDKWTIFNVRKMVIRSLKFFKQFGPVTKDGFTFEGAYTELINSGDGDFLTKDTLWDFKVSRSAINKNQTLQLLIYYLLGRHSIYDDFSSITKLGIFNPRLNTVYLLEVSSISPEVTSEVEREVIGYGLDNNLSNSLGASEPKSISPSAFAVSNHQRKMSRDKFWKSFMAILLSLLLLLIFWLVYLNHTVRPSTDNFSDQSTSSEIISSESSKSKISKPKSKVKKKRSASKTKEYRTQPSSSSSSSSSSSRNESSDPSSYSDSNEDDYGYSDYNDGNQDSDLDQSTQDEGQQAQGDQSQGQEGQGGDQSQVSGDAGQMPQQ</sequence>
<accession>A0ABN5LGI5</accession>
<feature type="compositionally biased region" description="Low complexity" evidence="1">
    <location>
        <begin position="362"/>
        <end position="385"/>
    </location>
</feature>
<feature type="compositionally biased region" description="Low complexity" evidence="1">
    <location>
        <begin position="324"/>
        <end position="334"/>
    </location>
</feature>
<feature type="compositionally biased region" description="Basic residues" evidence="1">
    <location>
        <begin position="338"/>
        <end position="353"/>
    </location>
</feature>
<dbReference type="Proteomes" id="UP000245369">
    <property type="component" value="Chromosome"/>
</dbReference>
<proteinExistence type="predicted"/>
<feature type="compositionally biased region" description="Low complexity" evidence="1">
    <location>
        <begin position="410"/>
        <end position="444"/>
    </location>
</feature>
<organism evidence="3 4">
    <name type="scientific">Streptococcus sobrinus</name>
    <dbReference type="NCBI Taxonomy" id="1310"/>
    <lineage>
        <taxon>Bacteria</taxon>
        <taxon>Bacillati</taxon>
        <taxon>Bacillota</taxon>
        <taxon>Bacilli</taxon>
        <taxon>Lactobacillales</taxon>
        <taxon>Streptococcaceae</taxon>
        <taxon>Streptococcus</taxon>
    </lineage>
</organism>
<evidence type="ECO:0000313" key="3">
    <source>
        <dbReference type="EMBL" id="AWN20208.1"/>
    </source>
</evidence>
<keyword evidence="2" id="KW-0472">Membrane</keyword>
<evidence type="ECO:0000313" key="4">
    <source>
        <dbReference type="Proteomes" id="UP000245369"/>
    </source>
</evidence>
<evidence type="ECO:0000256" key="2">
    <source>
        <dbReference type="SAM" id="Phobius"/>
    </source>
</evidence>
<reference evidence="3 4" key="1">
    <citation type="submission" date="2018-05" db="EMBL/GenBank/DDBJ databases">
        <title>Complete genome sequences of Streptococcus sobrinus.</title>
        <authorList>
            <person name="Sales M."/>
            <person name="Jensen P.A."/>
        </authorList>
    </citation>
    <scope>NUCLEOTIDE SEQUENCE [LARGE SCALE GENOMIC DNA]</scope>
    <source>
        <strain evidence="3 4">SL1</strain>
    </source>
</reference>
<feature type="region of interest" description="Disordered" evidence="1">
    <location>
        <begin position="317"/>
        <end position="444"/>
    </location>
</feature>
<protein>
    <submittedName>
        <fullName evidence="3">Uncharacterized protein</fullName>
    </submittedName>
</protein>
<dbReference type="EMBL" id="CP029490">
    <property type="protein sequence ID" value="AWN20208.1"/>
    <property type="molecule type" value="Genomic_DNA"/>
</dbReference>
<name>A0ABN5LGI5_9STRE</name>
<gene>
    <name evidence="3" type="ORF">DK182_02110</name>
</gene>